<dbReference type="InterPro" id="IPR050563">
    <property type="entry name" value="4-hydroxybenzoyl-CoA_TE"/>
</dbReference>
<dbReference type="EMBL" id="CAESAO010000110">
    <property type="protein sequence ID" value="CAB4345783.1"/>
    <property type="molecule type" value="Genomic_DNA"/>
</dbReference>
<evidence type="ECO:0000313" key="1">
    <source>
        <dbReference type="EMBL" id="CAB4345783.1"/>
    </source>
</evidence>
<accession>A0A6J6A239</accession>
<dbReference type="PANTHER" id="PTHR31793:SF39">
    <property type="entry name" value="THIOESTERASE_THIOL ESTER DEHYDRASE-ISOMERASE"/>
    <property type="match status" value="1"/>
</dbReference>
<dbReference type="InterPro" id="IPR029069">
    <property type="entry name" value="HotDog_dom_sf"/>
</dbReference>
<dbReference type="PANTHER" id="PTHR31793">
    <property type="entry name" value="4-HYDROXYBENZOYL-COA THIOESTERASE FAMILY MEMBER"/>
    <property type="match status" value="1"/>
</dbReference>
<dbReference type="SUPFAM" id="SSF54637">
    <property type="entry name" value="Thioesterase/thiol ester dehydrase-isomerase"/>
    <property type="match status" value="1"/>
</dbReference>
<dbReference type="CDD" id="cd00586">
    <property type="entry name" value="4HBT"/>
    <property type="match status" value="1"/>
</dbReference>
<protein>
    <submittedName>
        <fullName evidence="1">Unannotated protein</fullName>
    </submittedName>
</protein>
<organism evidence="1">
    <name type="scientific">freshwater metagenome</name>
    <dbReference type="NCBI Taxonomy" id="449393"/>
    <lineage>
        <taxon>unclassified sequences</taxon>
        <taxon>metagenomes</taxon>
        <taxon>ecological metagenomes</taxon>
    </lineage>
</organism>
<gene>
    <name evidence="1" type="ORF">UFOPK3522_01168</name>
</gene>
<reference evidence="1" key="1">
    <citation type="submission" date="2020-05" db="EMBL/GenBank/DDBJ databases">
        <authorList>
            <person name="Chiriac C."/>
            <person name="Salcher M."/>
            <person name="Ghai R."/>
            <person name="Kavagutti S V."/>
        </authorList>
    </citation>
    <scope>NUCLEOTIDE SEQUENCE</scope>
</reference>
<name>A0A6J6A239_9ZZZZ</name>
<dbReference type="AlphaFoldDB" id="A0A6J6A239"/>
<proteinExistence type="predicted"/>
<dbReference type="Gene3D" id="3.10.129.10">
    <property type="entry name" value="Hotdog Thioesterase"/>
    <property type="match status" value="1"/>
</dbReference>
<dbReference type="Pfam" id="PF13279">
    <property type="entry name" value="4HBT_2"/>
    <property type="match status" value="1"/>
</dbReference>
<dbReference type="GO" id="GO:0047617">
    <property type="term" value="F:fatty acyl-CoA hydrolase activity"/>
    <property type="evidence" value="ECO:0007669"/>
    <property type="project" value="TreeGrafter"/>
</dbReference>
<sequence>MAVEAEREGWPFSYVDRIRFGDLDAMRHLNNVAFLGFFESARIAFIQSLVASHSPVEAEHKVGLIFAEAHINYRSPGLFDEEVRTFIRPRALKRSSFRTEFLMTSETDGRTLAEGWGALVGYDYVADKPTPIAEPIAAALRANGGEADPEL</sequence>